<feature type="compositionally biased region" description="Low complexity" evidence="1">
    <location>
        <begin position="237"/>
        <end position="259"/>
    </location>
</feature>
<feature type="compositionally biased region" description="Low complexity" evidence="1">
    <location>
        <begin position="85"/>
        <end position="96"/>
    </location>
</feature>
<feature type="region of interest" description="Disordered" evidence="1">
    <location>
        <begin position="431"/>
        <end position="453"/>
    </location>
</feature>
<organism evidence="2 3">
    <name type="scientific">Rhodotorula toruloides</name>
    <name type="common">Yeast</name>
    <name type="synonym">Rhodosporidium toruloides</name>
    <dbReference type="NCBI Taxonomy" id="5286"/>
    <lineage>
        <taxon>Eukaryota</taxon>
        <taxon>Fungi</taxon>
        <taxon>Dikarya</taxon>
        <taxon>Basidiomycota</taxon>
        <taxon>Pucciniomycotina</taxon>
        <taxon>Microbotryomycetes</taxon>
        <taxon>Sporidiobolales</taxon>
        <taxon>Sporidiobolaceae</taxon>
        <taxon>Rhodotorula</taxon>
    </lineage>
</organism>
<feature type="compositionally biased region" description="Basic and acidic residues" evidence="1">
    <location>
        <begin position="355"/>
        <end position="378"/>
    </location>
</feature>
<evidence type="ECO:0000313" key="3">
    <source>
        <dbReference type="Proteomes" id="UP000321518"/>
    </source>
</evidence>
<feature type="compositionally biased region" description="Pro residues" evidence="1">
    <location>
        <begin position="141"/>
        <end position="151"/>
    </location>
</feature>
<feature type="compositionally biased region" description="Basic residues" evidence="1">
    <location>
        <begin position="627"/>
        <end position="636"/>
    </location>
</feature>
<protein>
    <submittedName>
        <fullName evidence="2">Uncharacterized protein</fullName>
    </submittedName>
</protein>
<feature type="region of interest" description="Disordered" evidence="1">
    <location>
        <begin position="1039"/>
        <end position="1091"/>
    </location>
</feature>
<feature type="compositionally biased region" description="Basic and acidic residues" evidence="1">
    <location>
        <begin position="313"/>
        <end position="329"/>
    </location>
</feature>
<feature type="compositionally biased region" description="Acidic residues" evidence="1">
    <location>
        <begin position="591"/>
        <end position="614"/>
    </location>
</feature>
<feature type="region of interest" description="Disordered" evidence="1">
    <location>
        <begin position="904"/>
        <end position="936"/>
    </location>
</feature>
<accession>A0A511KGT6</accession>
<feature type="compositionally biased region" description="Acidic residues" evidence="1">
    <location>
        <begin position="440"/>
        <end position="453"/>
    </location>
</feature>
<feature type="compositionally biased region" description="Polar residues" evidence="1">
    <location>
        <begin position="73"/>
        <end position="84"/>
    </location>
</feature>
<feature type="region of interest" description="Disordered" evidence="1">
    <location>
        <begin position="1"/>
        <end position="343"/>
    </location>
</feature>
<feature type="region of interest" description="Disordered" evidence="1">
    <location>
        <begin position="685"/>
        <end position="715"/>
    </location>
</feature>
<proteinExistence type="predicted"/>
<feature type="compositionally biased region" description="Polar residues" evidence="1">
    <location>
        <begin position="279"/>
        <end position="290"/>
    </location>
</feature>
<feature type="compositionally biased region" description="Basic and acidic residues" evidence="1">
    <location>
        <begin position="984"/>
        <end position="993"/>
    </location>
</feature>
<feature type="region of interest" description="Disordered" evidence="1">
    <location>
        <begin position="472"/>
        <end position="507"/>
    </location>
</feature>
<reference evidence="2 3" key="1">
    <citation type="submission" date="2019-07" db="EMBL/GenBank/DDBJ databases">
        <title>Rhodotorula toruloides NBRC10032 genome sequencing.</title>
        <authorList>
            <person name="Shida Y."/>
            <person name="Takaku H."/>
            <person name="Ogasawara W."/>
            <person name="Mori K."/>
        </authorList>
    </citation>
    <scope>NUCLEOTIDE SEQUENCE [LARGE SCALE GENOMIC DNA]</scope>
    <source>
        <strain evidence="2 3">NBRC10032</strain>
    </source>
</reference>
<sequence>MSSNSGNDRLSGLPRTAKKKPKRPALPPKPNAKSLASPPKPKTKTLASQPKPNTRSLRSPPKAKAAPLPSLPTDASTSTAAIDQSLSDSSLSALSSDDSDDSDEEPPSPKLTAAQKGKGKAPAPPLAFPFLLNPASLPALPALPPLPPLPKKAPKPVSGPSALPKTSRPAASMSATSKPTPSTSAAPSPAPKPTKPAASTSSTPASKPSTTSTPQSSKPSSAAPSVSKARNRSSKDAPAASTSTAVPPKPKAATPKPVSRQASADASTSDGSYAPHLATSRSTPQRTSLRQVLALSLQEAEETAKSPATSRENASEGQKKEKEMVEETPKPTFVPGRGKGLPQVLAELERKEREKAYEMEREKETEKVQGKGKERERFDDDDFSELELNGEDESSASSVLSGVEGEETTLDELELQKEEERLLRAEFERRARRRRGSDVLDVEDDETTEDEDLAEAWERNMRAMERLRRRGVGGDLGLDTSLQGEQDEEEDSDLAITEIPPGNGLGVVTWSDYEFEEDEDDDEEGDEADATAVVEALAEDAADPDLGEETLAAKFEDELERLFALSEAVVGPVQSGEYDFGNMWLEALSDLEDATGADDESGSCDDEDDDDIDAEMIFGPDGELKKLFGRRRKRRHSAVESSAGESVDGDKDVSSEEDDAGDDAQLDDIKLVRIGVALEEAEALRRVNAGEEGNDADYDEDATSVYVTGDEATDSSCSETDIYRYAPRTSSLSALQNPTTVELASLNNANSSATKRASRNPASNNAKQQKGKAKAPLPAVPESIVSQVSAAVAKYPHRRGPLLGSFEPVQRTEDAVVVPLNFIVIDESGVPAPSPFSATRKTKRRVYDSTPSRRIRADSRFSSTSGTSGAESADMASNMASPVLANVDFGFDFDSVLHESVLADETLRDEEGTSSETDANGATTDGGAASSKPGAALSDFSRWSRIPIGAFRSRTMGAAGSSAPSQVFAANAASSVGQNKKPSGKQDGKRGAAAMLRDRKAAAKLDHTLGSPAHSASTSKRSIAYRMLTSPVLAPVIHGSSTTSTFNTKNASSAPSAKKAKRSRRSTPAASARGKNPSRSRSRSASTVDAGVSAAATSSALTAPTANLPPLHSPLFRSVIDSVLPIPSAFRLD</sequence>
<feature type="region of interest" description="Disordered" evidence="1">
    <location>
        <begin position="749"/>
        <end position="778"/>
    </location>
</feature>
<name>A0A511KGT6_RHOTO</name>
<feature type="compositionally biased region" description="Acidic residues" evidence="1">
    <location>
        <begin position="655"/>
        <end position="666"/>
    </location>
</feature>
<dbReference type="Proteomes" id="UP000321518">
    <property type="component" value="Unassembled WGS sequence"/>
</dbReference>
<feature type="compositionally biased region" description="Polar residues" evidence="1">
    <location>
        <begin position="972"/>
        <end position="981"/>
    </location>
</feature>
<gene>
    <name evidence="2" type="ORF">Rt10032_c07g3153</name>
</gene>
<feature type="compositionally biased region" description="Acidic residues" evidence="1">
    <location>
        <begin position="404"/>
        <end position="413"/>
    </location>
</feature>
<feature type="compositionally biased region" description="Acidic residues" evidence="1">
    <location>
        <begin position="692"/>
        <end position="702"/>
    </location>
</feature>
<feature type="compositionally biased region" description="Polar residues" evidence="1">
    <location>
        <begin position="260"/>
        <end position="271"/>
    </location>
</feature>
<feature type="region of interest" description="Disordered" evidence="1">
    <location>
        <begin position="591"/>
        <end position="666"/>
    </location>
</feature>
<feature type="region of interest" description="Disordered" evidence="1">
    <location>
        <begin position="972"/>
        <end position="993"/>
    </location>
</feature>
<feature type="compositionally biased region" description="Low complexity" evidence="1">
    <location>
        <begin position="128"/>
        <end position="140"/>
    </location>
</feature>
<feature type="compositionally biased region" description="Low complexity" evidence="1">
    <location>
        <begin position="1047"/>
        <end position="1057"/>
    </location>
</feature>
<evidence type="ECO:0000313" key="2">
    <source>
        <dbReference type="EMBL" id="GEM09136.1"/>
    </source>
</evidence>
<feature type="compositionally biased region" description="Low complexity" evidence="1">
    <location>
        <begin position="195"/>
        <end position="228"/>
    </location>
</feature>
<feature type="compositionally biased region" description="Low complexity" evidence="1">
    <location>
        <begin position="169"/>
        <end position="187"/>
    </location>
</feature>
<feature type="compositionally biased region" description="Low complexity" evidence="1">
    <location>
        <begin position="917"/>
        <end position="929"/>
    </location>
</feature>
<feature type="compositionally biased region" description="Acidic residues" evidence="1">
    <location>
        <begin position="97"/>
        <end position="106"/>
    </location>
</feature>
<feature type="compositionally biased region" description="Acidic residues" evidence="1">
    <location>
        <begin position="379"/>
        <end position="394"/>
    </location>
</feature>
<comment type="caution">
    <text evidence="2">The sequence shown here is derived from an EMBL/GenBank/DDBJ whole genome shotgun (WGS) entry which is preliminary data.</text>
</comment>
<feature type="compositionally biased region" description="Low complexity" evidence="1">
    <location>
        <begin position="56"/>
        <end position="72"/>
    </location>
</feature>
<evidence type="ECO:0000256" key="1">
    <source>
        <dbReference type="SAM" id="MobiDB-lite"/>
    </source>
</evidence>
<feature type="region of interest" description="Disordered" evidence="1">
    <location>
        <begin position="355"/>
        <end position="415"/>
    </location>
</feature>
<dbReference type="AlphaFoldDB" id="A0A511KGT6"/>
<feature type="region of interest" description="Disordered" evidence="1">
    <location>
        <begin position="835"/>
        <end position="874"/>
    </location>
</feature>
<dbReference type="EMBL" id="BJWK01000007">
    <property type="protein sequence ID" value="GEM09136.1"/>
    <property type="molecule type" value="Genomic_DNA"/>
</dbReference>
<feature type="compositionally biased region" description="Polar residues" evidence="1">
    <location>
        <begin position="45"/>
        <end position="55"/>
    </location>
</feature>
<feature type="compositionally biased region" description="Low complexity" evidence="1">
    <location>
        <begin position="862"/>
        <end position="873"/>
    </location>
</feature>
<dbReference type="OrthoDB" id="2530067at2759"/>